<dbReference type="OrthoDB" id="9760689at2"/>
<accession>A0A557R3G9</accession>
<dbReference type="SUPFAM" id="SSF53335">
    <property type="entry name" value="S-adenosyl-L-methionine-dependent methyltransferases"/>
    <property type="match status" value="1"/>
</dbReference>
<dbReference type="HAMAP" id="MF_00835">
    <property type="entry name" value="BioC"/>
    <property type="match status" value="1"/>
</dbReference>
<dbReference type="GO" id="GO:0008757">
    <property type="term" value="F:S-adenosylmethionine-dependent methyltransferase activity"/>
    <property type="evidence" value="ECO:0007669"/>
    <property type="project" value="InterPro"/>
</dbReference>
<evidence type="ECO:0000259" key="9">
    <source>
        <dbReference type="Pfam" id="PF08241"/>
    </source>
</evidence>
<evidence type="ECO:0000256" key="4">
    <source>
        <dbReference type="ARBA" id="ARBA00022603"/>
    </source>
</evidence>
<dbReference type="Pfam" id="PF08241">
    <property type="entry name" value="Methyltransf_11"/>
    <property type="match status" value="1"/>
</dbReference>
<dbReference type="Gene3D" id="3.40.50.150">
    <property type="entry name" value="Vaccinia Virus protein VP39"/>
    <property type="match status" value="1"/>
</dbReference>
<evidence type="ECO:0000256" key="5">
    <source>
        <dbReference type="ARBA" id="ARBA00022679"/>
    </source>
</evidence>
<gene>
    <name evidence="8" type="primary">bioC</name>
    <name evidence="10" type="ORF">FHP91_00180</name>
</gene>
<dbReference type="PANTHER" id="PTHR13090:SF1">
    <property type="entry name" value="ARGININE-HYDROXYLASE NDUFAF5, MITOCHONDRIAL"/>
    <property type="match status" value="1"/>
</dbReference>
<dbReference type="InterPro" id="IPR050602">
    <property type="entry name" value="Malonyl-ACP_OMT"/>
</dbReference>
<dbReference type="EC" id="2.1.1.197" evidence="3 8"/>
<evidence type="ECO:0000256" key="3">
    <source>
        <dbReference type="ARBA" id="ARBA00012327"/>
    </source>
</evidence>
<dbReference type="InterPro" id="IPR029063">
    <property type="entry name" value="SAM-dependent_MTases_sf"/>
</dbReference>
<proteinExistence type="inferred from homology"/>
<dbReference type="GO" id="GO:0010340">
    <property type="term" value="F:carboxyl-O-methyltransferase activity"/>
    <property type="evidence" value="ECO:0007669"/>
    <property type="project" value="UniProtKB-UniRule"/>
</dbReference>
<keyword evidence="7 8" id="KW-0093">Biotin biosynthesis</keyword>
<dbReference type="InterPro" id="IPR013216">
    <property type="entry name" value="Methyltransf_11"/>
</dbReference>
<comment type="catalytic activity">
    <reaction evidence="1 8">
        <text>malonyl-[ACP] + S-adenosyl-L-methionine = malonyl-[ACP] methyl ester + S-adenosyl-L-homocysteine</text>
        <dbReference type="Rhea" id="RHEA:17105"/>
        <dbReference type="Rhea" id="RHEA-COMP:9623"/>
        <dbReference type="Rhea" id="RHEA-COMP:9954"/>
        <dbReference type="ChEBI" id="CHEBI:57856"/>
        <dbReference type="ChEBI" id="CHEBI:59789"/>
        <dbReference type="ChEBI" id="CHEBI:78449"/>
        <dbReference type="ChEBI" id="CHEBI:78845"/>
        <dbReference type="EC" id="2.1.1.197"/>
    </reaction>
</comment>
<evidence type="ECO:0000256" key="2">
    <source>
        <dbReference type="ARBA" id="ARBA00004746"/>
    </source>
</evidence>
<dbReference type="RefSeq" id="WP_144307695.1">
    <property type="nucleotide sequence ID" value="NZ_VMNK01000001.1"/>
</dbReference>
<comment type="similarity">
    <text evidence="8">Belongs to the methyltransferase superfamily.</text>
</comment>
<dbReference type="AlphaFoldDB" id="A0A557R3G9"/>
<dbReference type="EMBL" id="VMNK01000001">
    <property type="protein sequence ID" value="TVO59678.1"/>
    <property type="molecule type" value="Genomic_DNA"/>
</dbReference>
<comment type="pathway">
    <text evidence="2 8">Cofactor biosynthesis; biotin biosynthesis.</text>
</comment>
<evidence type="ECO:0000256" key="1">
    <source>
        <dbReference type="ARBA" id="ARBA00000852"/>
    </source>
</evidence>
<dbReference type="Proteomes" id="UP000319502">
    <property type="component" value="Unassembled WGS sequence"/>
</dbReference>
<dbReference type="PANTHER" id="PTHR13090">
    <property type="entry name" value="ARGININE-HYDROXYLASE NDUFAF5, MITOCHONDRIAL"/>
    <property type="match status" value="1"/>
</dbReference>
<dbReference type="CDD" id="cd02440">
    <property type="entry name" value="AdoMet_MTases"/>
    <property type="match status" value="1"/>
</dbReference>
<name>A0A557R3G9_9RHOO</name>
<organism evidence="10 11">
    <name type="scientific">Denitromonas halophila</name>
    <dbReference type="NCBI Taxonomy" id="1629404"/>
    <lineage>
        <taxon>Bacteria</taxon>
        <taxon>Pseudomonadati</taxon>
        <taxon>Pseudomonadota</taxon>
        <taxon>Betaproteobacteria</taxon>
        <taxon>Rhodocyclales</taxon>
        <taxon>Zoogloeaceae</taxon>
        <taxon>Denitromonas</taxon>
    </lineage>
</organism>
<dbReference type="GO" id="GO:0102130">
    <property type="term" value="F:malonyl-CoA methyltransferase activity"/>
    <property type="evidence" value="ECO:0007669"/>
    <property type="project" value="UniProtKB-EC"/>
</dbReference>
<keyword evidence="5 8" id="KW-0808">Transferase</keyword>
<keyword evidence="4 8" id="KW-0489">Methyltransferase</keyword>
<evidence type="ECO:0000256" key="8">
    <source>
        <dbReference type="HAMAP-Rule" id="MF_00835"/>
    </source>
</evidence>
<keyword evidence="6 8" id="KW-0949">S-adenosyl-L-methionine</keyword>
<comment type="caution">
    <text evidence="10">The sequence shown here is derived from an EMBL/GenBank/DDBJ whole genome shotgun (WGS) entry which is preliminary data.</text>
</comment>
<dbReference type="InterPro" id="IPR011814">
    <property type="entry name" value="BioC"/>
</dbReference>
<dbReference type="GO" id="GO:0032259">
    <property type="term" value="P:methylation"/>
    <property type="evidence" value="ECO:0007669"/>
    <property type="project" value="UniProtKB-KW"/>
</dbReference>
<protein>
    <recommendedName>
        <fullName evidence="3 8">Malonyl-[acyl-carrier protein] O-methyltransferase</fullName>
        <shortName evidence="8">Malonyl-ACP O-methyltransferase</shortName>
        <ecNumber evidence="3 8">2.1.1.197</ecNumber>
    </recommendedName>
    <alternativeName>
        <fullName evidence="8">Biotin synthesis protein BioC</fullName>
    </alternativeName>
</protein>
<evidence type="ECO:0000256" key="7">
    <source>
        <dbReference type="ARBA" id="ARBA00022756"/>
    </source>
</evidence>
<reference evidence="10 11" key="1">
    <citation type="submission" date="2019-07" db="EMBL/GenBank/DDBJ databases">
        <title>The pathways for chlorine oxyanion respiration interact through the shared metabolite chlorate.</title>
        <authorList>
            <person name="Barnum T.P."/>
            <person name="Cheng Y."/>
            <person name="Hill K.A."/>
            <person name="Lucas L.N."/>
            <person name="Carlson H.K."/>
            <person name="Coates J.D."/>
        </authorList>
    </citation>
    <scope>NUCLEOTIDE SEQUENCE [LARGE SCALE GENOMIC DNA]</scope>
    <source>
        <strain evidence="10 11">SFB-3</strain>
    </source>
</reference>
<evidence type="ECO:0000256" key="6">
    <source>
        <dbReference type="ARBA" id="ARBA00022691"/>
    </source>
</evidence>
<feature type="domain" description="Methyltransferase type 11" evidence="9">
    <location>
        <begin position="50"/>
        <end position="153"/>
    </location>
</feature>
<dbReference type="GO" id="GO:0009102">
    <property type="term" value="P:biotin biosynthetic process"/>
    <property type="evidence" value="ECO:0007669"/>
    <property type="project" value="UniProtKB-UniRule"/>
</dbReference>
<dbReference type="UniPathway" id="UPA00078"/>
<evidence type="ECO:0000313" key="11">
    <source>
        <dbReference type="Proteomes" id="UP000319502"/>
    </source>
</evidence>
<evidence type="ECO:0000313" key="10">
    <source>
        <dbReference type="EMBL" id="TVO59678.1"/>
    </source>
</evidence>
<sequence>MAGDFHLDAGSVRRHFDAAARSYDDVLARAVAQQMDERLEGILHQPTSILDLGCGNGRDLRRLAERYPKARRVGADIAPAMLQQAAPTVGRLQRLLGRSDQVQLTAANANALPFGPSQFDMLWSNLMLNWLDDPAPALAEMARVMKVGGMLMFATLGPDTLRELREAFEDAEGTRVHRFIDMHDIGDALVGAGFGDPVMDMDTLTLTYADLNSLFADLRLSGSRNASAARPRGLSGKTSWLKARERYETRRIDGRLPATFEIVYGHAWKPAPRTTPDGHAIIRFQSRPGGPK</sequence>
<keyword evidence="11" id="KW-1185">Reference proteome</keyword>
<comment type="function">
    <text evidence="8">Converts the free carboxyl group of a malonyl-thioester to its methyl ester by transfer of a methyl group from S-adenosyl-L-methionine (SAM). It allows to synthesize pimeloyl-ACP via the fatty acid synthetic pathway.</text>
</comment>